<evidence type="ECO:0000313" key="2">
    <source>
        <dbReference type="Proteomes" id="UP000001194"/>
    </source>
</evidence>
<evidence type="ECO:0000313" key="1">
    <source>
        <dbReference type="EMBL" id="EDQ99859.1"/>
    </source>
</evidence>
<dbReference type="KEGG" id="lbc:LACBIDRAFT_315195"/>
<dbReference type="RefSeq" id="XP_001889551.1">
    <property type="nucleotide sequence ID" value="XM_001889516.1"/>
</dbReference>
<protein>
    <submittedName>
        <fullName evidence="1">Predicted protein</fullName>
    </submittedName>
</protein>
<dbReference type="GeneID" id="6085183"/>
<proteinExistence type="predicted"/>
<keyword evidence="2" id="KW-1185">Reference proteome</keyword>
<reference evidence="1 2" key="1">
    <citation type="journal article" date="2008" name="Nature">
        <title>The genome of Laccaria bicolor provides insights into mycorrhizal symbiosis.</title>
        <authorList>
            <person name="Martin F."/>
            <person name="Aerts A."/>
            <person name="Ahren D."/>
            <person name="Brun A."/>
            <person name="Danchin E.G.J."/>
            <person name="Duchaussoy F."/>
            <person name="Gibon J."/>
            <person name="Kohler A."/>
            <person name="Lindquist E."/>
            <person name="Pereda V."/>
            <person name="Salamov A."/>
            <person name="Shapiro H.J."/>
            <person name="Wuyts J."/>
            <person name="Blaudez D."/>
            <person name="Buee M."/>
            <person name="Brokstein P."/>
            <person name="Canbaeck B."/>
            <person name="Cohen D."/>
            <person name="Courty P.E."/>
            <person name="Coutinho P.M."/>
            <person name="Delaruelle C."/>
            <person name="Detter J.C."/>
            <person name="Deveau A."/>
            <person name="DiFazio S."/>
            <person name="Duplessis S."/>
            <person name="Fraissinet-Tachet L."/>
            <person name="Lucic E."/>
            <person name="Frey-Klett P."/>
            <person name="Fourrey C."/>
            <person name="Feussner I."/>
            <person name="Gay G."/>
            <person name="Grimwood J."/>
            <person name="Hoegger P.J."/>
            <person name="Jain P."/>
            <person name="Kilaru S."/>
            <person name="Labbe J."/>
            <person name="Lin Y.C."/>
            <person name="Legue V."/>
            <person name="Le Tacon F."/>
            <person name="Marmeisse R."/>
            <person name="Melayah D."/>
            <person name="Montanini B."/>
            <person name="Muratet M."/>
            <person name="Nehls U."/>
            <person name="Niculita-Hirzel H."/>
            <person name="Oudot-Le Secq M.P."/>
            <person name="Peter M."/>
            <person name="Quesneville H."/>
            <person name="Rajashekar B."/>
            <person name="Reich M."/>
            <person name="Rouhier N."/>
            <person name="Schmutz J."/>
            <person name="Yin T."/>
            <person name="Chalot M."/>
            <person name="Henrissat B."/>
            <person name="Kuees U."/>
            <person name="Lucas S."/>
            <person name="Van de Peer Y."/>
            <person name="Podila G.K."/>
            <person name="Polle A."/>
            <person name="Pukkila P.J."/>
            <person name="Richardson P.M."/>
            <person name="Rouze P."/>
            <person name="Sanders I.R."/>
            <person name="Stajich J.E."/>
            <person name="Tunlid A."/>
            <person name="Tuskan G."/>
            <person name="Grigoriev I.V."/>
        </authorList>
    </citation>
    <scope>NUCLEOTIDE SEQUENCE [LARGE SCALE GENOMIC DNA]</scope>
    <source>
        <strain evidence="2">S238N-H82 / ATCC MYA-4686</strain>
    </source>
</reference>
<dbReference type="EMBL" id="DS547158">
    <property type="protein sequence ID" value="EDQ99859.1"/>
    <property type="molecule type" value="Genomic_DNA"/>
</dbReference>
<sequence>MTLTKNTDLPLLFSLEQHVAGYLRPLRLSILFISLWIPFCCFGCHQFACARAIPCLSLDDIRNQRIRHRLDYGACVVDYTTCWLHFGNKASKKVLCGRVRRKCVAWRKLTFLTGWSQELPTQPVSYCMRCSHQQRLTVTVNTSFMERWCKFRVSLTPLSLYTSPLVTVSRMLRQ</sequence>
<dbReference type="InParanoid" id="B0E020"/>
<dbReference type="HOGENOM" id="CLU_131631_0_0_1"/>
<gene>
    <name evidence="1" type="ORF">LACBIDRAFT_315195</name>
</gene>
<organism evidence="2">
    <name type="scientific">Laccaria bicolor (strain S238N-H82 / ATCC MYA-4686)</name>
    <name type="common">Bicoloured deceiver</name>
    <name type="synonym">Laccaria laccata var. bicolor</name>
    <dbReference type="NCBI Taxonomy" id="486041"/>
    <lineage>
        <taxon>Eukaryota</taxon>
        <taxon>Fungi</taxon>
        <taxon>Dikarya</taxon>
        <taxon>Basidiomycota</taxon>
        <taxon>Agaricomycotina</taxon>
        <taxon>Agaricomycetes</taxon>
        <taxon>Agaricomycetidae</taxon>
        <taxon>Agaricales</taxon>
        <taxon>Agaricineae</taxon>
        <taxon>Hydnangiaceae</taxon>
        <taxon>Laccaria</taxon>
    </lineage>
</organism>
<name>B0E020_LACBS</name>
<dbReference type="Proteomes" id="UP000001194">
    <property type="component" value="Unassembled WGS sequence"/>
</dbReference>
<accession>B0E020</accession>
<dbReference type="OrthoDB" id="10309240at2759"/>
<dbReference type="AlphaFoldDB" id="B0E020"/>